<proteinExistence type="inferred from homology"/>
<dbReference type="Proteomes" id="UP001107558">
    <property type="component" value="Chromosome 1"/>
</dbReference>
<evidence type="ECO:0000256" key="4">
    <source>
        <dbReference type="PIRSR" id="PIRSR607724-1"/>
    </source>
</evidence>
<feature type="domain" description="PARG helical" evidence="7">
    <location>
        <begin position="134"/>
        <end position="252"/>
    </location>
</feature>
<dbReference type="GO" id="GO:0006282">
    <property type="term" value="P:regulation of DNA repair"/>
    <property type="evidence" value="ECO:0007669"/>
    <property type="project" value="InterPro"/>
</dbReference>
<organism evidence="8 9">
    <name type="scientific">Polypedilum vanderplanki</name>
    <name type="common">Sleeping chironomid midge</name>
    <dbReference type="NCBI Taxonomy" id="319348"/>
    <lineage>
        <taxon>Eukaryota</taxon>
        <taxon>Metazoa</taxon>
        <taxon>Ecdysozoa</taxon>
        <taxon>Arthropoda</taxon>
        <taxon>Hexapoda</taxon>
        <taxon>Insecta</taxon>
        <taxon>Pterygota</taxon>
        <taxon>Neoptera</taxon>
        <taxon>Endopterygota</taxon>
        <taxon>Diptera</taxon>
        <taxon>Nematocera</taxon>
        <taxon>Chironomoidea</taxon>
        <taxon>Chironomidae</taxon>
        <taxon>Chironominae</taxon>
        <taxon>Polypedilum</taxon>
        <taxon>Polypedilum</taxon>
    </lineage>
</organism>
<evidence type="ECO:0000256" key="2">
    <source>
        <dbReference type="ARBA" id="ARBA00012255"/>
    </source>
</evidence>
<name>A0A9J6CLW8_POLVA</name>
<keyword evidence="9" id="KW-1185">Reference proteome</keyword>
<dbReference type="PANTHER" id="PTHR12837">
    <property type="entry name" value="POLY ADP-RIBOSE GLYCOHYDROLASE"/>
    <property type="match status" value="1"/>
</dbReference>
<feature type="binding site" evidence="5">
    <location>
        <position position="351"/>
    </location>
    <ligand>
        <name>substrate</name>
    </ligand>
</feature>
<sequence>MSKNGSKSDINIVYNGHDKWSFDATKVSISSDQNHTCLIQLPIQKDKEILKPYKSADIWDGNHVRMPCSPQSKYIELDHNGIKITKSRWDLIEQSLLIEFDSSYTLEKAIKKYNTRYESWNFSSLHNFVENVLSPQQKNSFLKYLLPKIVNLALRLPQIIQCPIPLLRQGETKSITMSQEQAATIIANSFLCTWPRRNTTKRDAEFANYPEINFNRLYSSDIQRVAQKLYCILNYFDRIFKNMPTGVITFSRRSLFFDQLPNWVNNTKTFSNIKYYVSSDERIENTSGMLQVDFANKFIGGGVLGNGLVQEEIRFLINPELIVAKLFTESLGNEESMLITGTEQFNNYYGYSSTFKFAGNFFDQTEIDEFRRKRTTIVAIDALPYKNNLEQFQETNILRELNKAYTGFYNEKNQSYQPVASGFWGGGAFGGNQIRCAIIQLMVCRETRRNLAFFTFGDENLKQTIFALFEMLAERGVNIGRVFQILKQYNPSKSSTMDLAMFINEKTKIDVASVIQIQPKIQPKITEKFPSSWLPCSIAFNETRSSSMHVEKTDIMKTKETSKIFFTSGIPSKSPKKIEEKTVKKSSLLDSLDEDFFGK</sequence>
<dbReference type="EC" id="3.2.1.143" evidence="2"/>
<dbReference type="InterPro" id="IPR046372">
    <property type="entry name" value="PARG_cat_C"/>
</dbReference>
<feature type="domain" description="PARG catalytic Macro" evidence="6">
    <location>
        <begin position="261"/>
        <end position="462"/>
    </location>
</feature>
<evidence type="ECO:0000259" key="6">
    <source>
        <dbReference type="Pfam" id="PF05028"/>
    </source>
</evidence>
<reference evidence="8" key="1">
    <citation type="submission" date="2021-03" db="EMBL/GenBank/DDBJ databases">
        <title>Chromosome level genome of the anhydrobiotic midge Polypedilum vanderplanki.</title>
        <authorList>
            <person name="Yoshida Y."/>
            <person name="Kikawada T."/>
            <person name="Gusev O."/>
        </authorList>
    </citation>
    <scope>NUCLEOTIDE SEQUENCE</scope>
    <source>
        <strain evidence="8">NIAS01</strain>
        <tissue evidence="8">Whole body or cell culture</tissue>
    </source>
</reference>
<dbReference type="GO" id="GO:0005975">
    <property type="term" value="P:carbohydrate metabolic process"/>
    <property type="evidence" value="ECO:0007669"/>
    <property type="project" value="InterPro"/>
</dbReference>
<dbReference type="OrthoDB" id="1937899at2759"/>
<feature type="active site" evidence="4">
    <location>
        <position position="312"/>
    </location>
</feature>
<dbReference type="InterPro" id="IPR048362">
    <property type="entry name" value="PARG_helical"/>
</dbReference>
<feature type="binding site" evidence="5">
    <location>
        <position position="310"/>
    </location>
    <ligand>
        <name>substrate</name>
    </ligand>
</feature>
<dbReference type="EMBL" id="JADBJN010000001">
    <property type="protein sequence ID" value="KAG5682957.1"/>
    <property type="molecule type" value="Genomic_DNA"/>
</dbReference>
<dbReference type="Pfam" id="PF20811">
    <property type="entry name" value="PARG_cat_N"/>
    <property type="match status" value="1"/>
</dbReference>
<protein>
    <recommendedName>
        <fullName evidence="2">poly(ADP-ribose) glycohydrolase</fullName>
        <ecNumber evidence="2">3.2.1.143</ecNumber>
    </recommendedName>
</protein>
<feature type="binding site" evidence="5">
    <location>
        <position position="296"/>
    </location>
    <ligand>
        <name>substrate</name>
    </ligand>
</feature>
<dbReference type="GO" id="GO:0004649">
    <property type="term" value="F:poly(ADP-ribose) glycohydrolase activity"/>
    <property type="evidence" value="ECO:0007669"/>
    <property type="project" value="UniProtKB-EC"/>
</dbReference>
<comment type="similarity">
    <text evidence="1">Belongs to the poly(ADP-ribose) glycohydrolase family.</text>
</comment>
<gene>
    <name evidence="8" type="ORF">PVAND_012274</name>
</gene>
<evidence type="ECO:0000256" key="3">
    <source>
        <dbReference type="ARBA" id="ARBA00022801"/>
    </source>
</evidence>
<evidence type="ECO:0000259" key="7">
    <source>
        <dbReference type="Pfam" id="PF20811"/>
    </source>
</evidence>
<accession>A0A9J6CLW8</accession>
<dbReference type="Pfam" id="PF05028">
    <property type="entry name" value="PARG_cat_C"/>
    <property type="match status" value="1"/>
</dbReference>
<dbReference type="GO" id="GO:0009225">
    <property type="term" value="P:nucleotide-sugar metabolic process"/>
    <property type="evidence" value="ECO:0007669"/>
    <property type="project" value="TreeGrafter"/>
</dbReference>
<feature type="active site" evidence="4">
    <location>
        <position position="311"/>
    </location>
</feature>
<evidence type="ECO:0000313" key="8">
    <source>
        <dbReference type="EMBL" id="KAG5682957.1"/>
    </source>
</evidence>
<evidence type="ECO:0000313" key="9">
    <source>
        <dbReference type="Proteomes" id="UP001107558"/>
    </source>
</evidence>
<feature type="active site" evidence="4">
    <location>
        <position position="293"/>
    </location>
</feature>
<comment type="caution">
    <text evidence="8">The sequence shown here is derived from an EMBL/GenBank/DDBJ whole genome shotgun (WGS) entry which is preliminary data.</text>
</comment>
<evidence type="ECO:0000256" key="5">
    <source>
        <dbReference type="PIRSR" id="PIRSR607724-2"/>
    </source>
</evidence>
<dbReference type="GO" id="GO:0005737">
    <property type="term" value="C:cytoplasm"/>
    <property type="evidence" value="ECO:0007669"/>
    <property type="project" value="TreeGrafter"/>
</dbReference>
<evidence type="ECO:0000256" key="1">
    <source>
        <dbReference type="ARBA" id="ARBA00009545"/>
    </source>
</evidence>
<dbReference type="GO" id="GO:1990966">
    <property type="term" value="P:ATP generation from poly-ADP-D-ribose"/>
    <property type="evidence" value="ECO:0007669"/>
    <property type="project" value="TreeGrafter"/>
</dbReference>
<keyword evidence="3" id="KW-0378">Hydrolase</keyword>
<dbReference type="GO" id="GO:0005634">
    <property type="term" value="C:nucleus"/>
    <property type="evidence" value="ECO:0007669"/>
    <property type="project" value="TreeGrafter"/>
</dbReference>
<dbReference type="AlphaFoldDB" id="A0A9J6CLW8"/>
<dbReference type="PANTHER" id="PTHR12837:SF15">
    <property type="entry name" value="POLY(ADP-RIBOSE) GLYCOHYDROLASE"/>
    <property type="match status" value="1"/>
</dbReference>
<dbReference type="InterPro" id="IPR007724">
    <property type="entry name" value="Poly_GlycHdrlase"/>
</dbReference>